<sequence>MKDSDGYYHFQPRNPQPPNLPLPPEPELVYGTSPLGQFPSFIDTVSLRHPSDPLSCFNVIQNSNDFMSYDPNILQHPKLGQNSSFQLQDSWQFGLGEGFMVNPHCLNYVSQRDAGNYNLWHGDSPGESLLAGSYVSQHHPPVNSWDFAQLTPYPELSAHGPNGSISSIQFADGQRSLSRPQFPLSNCPDQWTHRMFSNRQSTRFAFSPETSLMSSPSVESNNLQLSPDSATPSAANIPSDRETGNGKANNTYSRLIYRALQSAPDNKMALRELYRWFEKNTNKVKSSDLKGWQNSVRHNLSMNAAFEGMDITSSPNGAKRKRASAWVLTEEALRDGVQSTTRYRKLGIHELSPKPEPPAPQHQRSGARGGVAGLRNGVQSTTRCRKLVIHEMSPRSEPPAPKRQRSGARGGRAAKESAKMRQVKREPLQQVANRIVDVNNYQLQGGDITSFSFEYSQPMFSNQTTGFTPDSFGLEHVIGIYANSDFHDNHLFSATLFSQGNDFSTHFDDISGTVERTNHVVLGCHSCLFPAGSN</sequence>
<dbReference type="Gene3D" id="1.10.10.10">
    <property type="entry name" value="Winged helix-like DNA-binding domain superfamily/Winged helix DNA-binding domain"/>
    <property type="match status" value="1"/>
</dbReference>
<evidence type="ECO:0000313" key="8">
    <source>
        <dbReference type="EMBL" id="ODH43982.1"/>
    </source>
</evidence>
<gene>
    <name evidence="8" type="ORF">ACO22_00954</name>
</gene>
<accession>A0A1D2JN82</accession>
<feature type="compositionally biased region" description="Basic and acidic residues" evidence="6">
    <location>
        <begin position="413"/>
        <end position="425"/>
    </location>
</feature>
<evidence type="ECO:0000256" key="3">
    <source>
        <dbReference type="ARBA" id="ARBA00023163"/>
    </source>
</evidence>
<dbReference type="VEuPathDB" id="FungiDB:PABG_01077"/>
<dbReference type="InterPro" id="IPR030456">
    <property type="entry name" value="TF_fork_head_CS_2"/>
</dbReference>
<comment type="caution">
    <text evidence="8">The sequence shown here is derived from an EMBL/GenBank/DDBJ whole genome shotgun (WGS) entry which is preliminary data.</text>
</comment>
<feature type="region of interest" description="Disordered" evidence="6">
    <location>
        <begin position="389"/>
        <end position="425"/>
    </location>
</feature>
<protein>
    <recommendedName>
        <fullName evidence="7">Fork-head domain-containing protein</fullName>
    </recommendedName>
</protein>
<dbReference type="Pfam" id="PF00250">
    <property type="entry name" value="Forkhead"/>
    <property type="match status" value="1"/>
</dbReference>
<dbReference type="PROSITE" id="PS00658">
    <property type="entry name" value="FORK_HEAD_2"/>
    <property type="match status" value="1"/>
</dbReference>
<dbReference type="VEuPathDB" id="FungiDB:PADG_04403"/>
<dbReference type="SMART" id="SM00339">
    <property type="entry name" value="FH"/>
    <property type="match status" value="1"/>
</dbReference>
<dbReference type="PROSITE" id="PS50039">
    <property type="entry name" value="FORK_HEAD_3"/>
    <property type="match status" value="1"/>
</dbReference>
<evidence type="ECO:0000256" key="1">
    <source>
        <dbReference type="ARBA" id="ARBA00023015"/>
    </source>
</evidence>
<dbReference type="InterPro" id="IPR001766">
    <property type="entry name" value="Fork_head_dom"/>
</dbReference>
<dbReference type="PANTHER" id="PTHR46078:SF2">
    <property type="entry name" value="FORK-HEAD DOMAIN-CONTAINING PROTEIN"/>
    <property type="match status" value="1"/>
</dbReference>
<feature type="compositionally biased region" description="Polar residues" evidence="6">
    <location>
        <begin position="209"/>
        <end position="236"/>
    </location>
</feature>
<keyword evidence="2 5" id="KW-0238">DNA-binding</keyword>
<feature type="region of interest" description="Disordered" evidence="6">
    <location>
        <begin position="349"/>
        <end position="377"/>
    </location>
</feature>
<keyword evidence="1" id="KW-0805">Transcription regulation</keyword>
<organism evidence="8 9">
    <name type="scientific">Paracoccidioides brasiliensis</name>
    <dbReference type="NCBI Taxonomy" id="121759"/>
    <lineage>
        <taxon>Eukaryota</taxon>
        <taxon>Fungi</taxon>
        <taxon>Dikarya</taxon>
        <taxon>Ascomycota</taxon>
        <taxon>Pezizomycotina</taxon>
        <taxon>Eurotiomycetes</taxon>
        <taxon>Eurotiomycetidae</taxon>
        <taxon>Onygenales</taxon>
        <taxon>Ajellomycetaceae</taxon>
        <taxon>Paracoccidioides</taxon>
    </lineage>
</organism>
<dbReference type="GO" id="GO:0005634">
    <property type="term" value="C:nucleus"/>
    <property type="evidence" value="ECO:0007669"/>
    <property type="project" value="UniProtKB-SubCell"/>
</dbReference>
<comment type="subcellular location">
    <subcellularLocation>
        <location evidence="5">Nucleus</location>
    </subcellularLocation>
</comment>
<dbReference type="InterPro" id="IPR045912">
    <property type="entry name" value="FOXJ2/3-like"/>
</dbReference>
<feature type="region of interest" description="Disordered" evidence="6">
    <location>
        <begin position="1"/>
        <end position="24"/>
    </location>
</feature>
<feature type="DNA-binding region" description="Fork-head" evidence="5">
    <location>
        <begin position="247"/>
        <end position="347"/>
    </location>
</feature>
<name>A0A1D2JN82_PARBR</name>
<dbReference type="GO" id="GO:0000981">
    <property type="term" value="F:DNA-binding transcription factor activity, RNA polymerase II-specific"/>
    <property type="evidence" value="ECO:0007669"/>
    <property type="project" value="TreeGrafter"/>
</dbReference>
<evidence type="ECO:0000256" key="6">
    <source>
        <dbReference type="SAM" id="MobiDB-lite"/>
    </source>
</evidence>
<dbReference type="InterPro" id="IPR036390">
    <property type="entry name" value="WH_DNA-bd_sf"/>
</dbReference>
<dbReference type="PANTHER" id="PTHR46078">
    <property type="entry name" value="FORKHEAD BOX PROTEIN J2 FAMILY MEMBER"/>
    <property type="match status" value="1"/>
</dbReference>
<keyword evidence="3" id="KW-0804">Transcription</keyword>
<evidence type="ECO:0000256" key="4">
    <source>
        <dbReference type="ARBA" id="ARBA00023242"/>
    </source>
</evidence>
<dbReference type="AlphaFoldDB" id="A0A1D2JN82"/>
<evidence type="ECO:0000313" key="9">
    <source>
        <dbReference type="Proteomes" id="UP000242814"/>
    </source>
</evidence>
<proteinExistence type="predicted"/>
<dbReference type="GO" id="GO:0000978">
    <property type="term" value="F:RNA polymerase II cis-regulatory region sequence-specific DNA binding"/>
    <property type="evidence" value="ECO:0007669"/>
    <property type="project" value="TreeGrafter"/>
</dbReference>
<dbReference type="InterPro" id="IPR036388">
    <property type="entry name" value="WH-like_DNA-bd_sf"/>
</dbReference>
<evidence type="ECO:0000256" key="5">
    <source>
        <dbReference type="PROSITE-ProRule" id="PRU00089"/>
    </source>
</evidence>
<evidence type="ECO:0000259" key="7">
    <source>
        <dbReference type="PROSITE" id="PS50039"/>
    </source>
</evidence>
<evidence type="ECO:0000256" key="2">
    <source>
        <dbReference type="ARBA" id="ARBA00023125"/>
    </source>
</evidence>
<feature type="domain" description="Fork-head" evidence="7">
    <location>
        <begin position="247"/>
        <end position="347"/>
    </location>
</feature>
<feature type="region of interest" description="Disordered" evidence="6">
    <location>
        <begin position="209"/>
        <end position="248"/>
    </location>
</feature>
<feature type="compositionally biased region" description="Pro residues" evidence="6">
    <location>
        <begin position="14"/>
        <end position="24"/>
    </location>
</feature>
<dbReference type="SUPFAM" id="SSF46785">
    <property type="entry name" value="Winged helix' DNA-binding domain"/>
    <property type="match status" value="1"/>
</dbReference>
<dbReference type="EMBL" id="LZYO01000021">
    <property type="protein sequence ID" value="ODH43982.1"/>
    <property type="molecule type" value="Genomic_DNA"/>
</dbReference>
<keyword evidence="4 5" id="KW-0539">Nucleus</keyword>
<dbReference type="Proteomes" id="UP000242814">
    <property type="component" value="Unassembled WGS sequence"/>
</dbReference>
<reference evidence="8 9" key="1">
    <citation type="submission" date="2016-06" db="EMBL/GenBank/DDBJ databases">
        <authorList>
            <person name="Kjaerup R.B."/>
            <person name="Dalgaard T.S."/>
            <person name="Juul-Madsen H.R."/>
        </authorList>
    </citation>
    <scope>NUCLEOTIDE SEQUENCE [LARGE SCALE GENOMIC DNA]</scope>
    <source>
        <strain evidence="8 9">Pb300</strain>
    </source>
</reference>